<evidence type="ECO:0000256" key="4">
    <source>
        <dbReference type="ARBA" id="ARBA00022989"/>
    </source>
</evidence>
<dbReference type="EMBL" id="CDPU01000043">
    <property type="protein sequence ID" value="CEO54569.1"/>
    <property type="molecule type" value="Genomic_DNA"/>
</dbReference>
<name>A0A0B7KBU8_BIOOC</name>
<dbReference type="GO" id="GO:0016020">
    <property type="term" value="C:membrane"/>
    <property type="evidence" value="ECO:0007669"/>
    <property type="project" value="UniProtKB-SubCell"/>
</dbReference>
<feature type="transmembrane region" description="Helical" evidence="7">
    <location>
        <begin position="160"/>
        <end position="181"/>
    </location>
</feature>
<feature type="transmembrane region" description="Helical" evidence="7">
    <location>
        <begin position="404"/>
        <end position="423"/>
    </location>
</feature>
<dbReference type="Pfam" id="PF07690">
    <property type="entry name" value="MFS_1"/>
    <property type="match status" value="1"/>
</dbReference>
<evidence type="ECO:0000256" key="5">
    <source>
        <dbReference type="ARBA" id="ARBA00023136"/>
    </source>
</evidence>
<dbReference type="SUPFAM" id="SSF103473">
    <property type="entry name" value="MFS general substrate transporter"/>
    <property type="match status" value="1"/>
</dbReference>
<evidence type="ECO:0000256" key="6">
    <source>
        <dbReference type="SAM" id="MobiDB-lite"/>
    </source>
</evidence>
<feature type="transmembrane region" description="Helical" evidence="7">
    <location>
        <begin position="379"/>
        <end position="398"/>
    </location>
</feature>
<proteinExistence type="predicted"/>
<dbReference type="Gene3D" id="1.20.1250.20">
    <property type="entry name" value="MFS general substrate transporter like domains"/>
    <property type="match status" value="2"/>
</dbReference>
<organism evidence="9">
    <name type="scientific">Bionectria ochroleuca</name>
    <name type="common">Gliocladium roseum</name>
    <dbReference type="NCBI Taxonomy" id="29856"/>
    <lineage>
        <taxon>Eukaryota</taxon>
        <taxon>Fungi</taxon>
        <taxon>Dikarya</taxon>
        <taxon>Ascomycota</taxon>
        <taxon>Pezizomycotina</taxon>
        <taxon>Sordariomycetes</taxon>
        <taxon>Hypocreomycetidae</taxon>
        <taxon>Hypocreales</taxon>
        <taxon>Bionectriaceae</taxon>
        <taxon>Clonostachys</taxon>
    </lineage>
</organism>
<feature type="domain" description="Major facilitator superfamily (MFS) profile" evidence="8">
    <location>
        <begin position="60"/>
        <end position="499"/>
    </location>
</feature>
<dbReference type="InterPro" id="IPR011701">
    <property type="entry name" value="MFS"/>
</dbReference>
<dbReference type="GO" id="GO:0022857">
    <property type="term" value="F:transmembrane transporter activity"/>
    <property type="evidence" value="ECO:0007669"/>
    <property type="project" value="InterPro"/>
</dbReference>
<keyword evidence="3 7" id="KW-0812">Transmembrane</keyword>
<evidence type="ECO:0000259" key="8">
    <source>
        <dbReference type="PROSITE" id="PS50850"/>
    </source>
</evidence>
<feature type="transmembrane region" description="Helical" evidence="7">
    <location>
        <begin position="225"/>
        <end position="245"/>
    </location>
</feature>
<dbReference type="PROSITE" id="PS50850">
    <property type="entry name" value="MFS"/>
    <property type="match status" value="1"/>
</dbReference>
<comment type="subcellular location">
    <subcellularLocation>
        <location evidence="1">Membrane</location>
        <topology evidence="1">Multi-pass membrane protein</topology>
    </subcellularLocation>
</comment>
<dbReference type="PANTHER" id="PTHR43791">
    <property type="entry name" value="PERMEASE-RELATED"/>
    <property type="match status" value="1"/>
</dbReference>
<dbReference type="InterPro" id="IPR036259">
    <property type="entry name" value="MFS_trans_sf"/>
</dbReference>
<protein>
    <recommendedName>
        <fullName evidence="8">Major facilitator superfamily (MFS) profile domain-containing protein</fullName>
    </recommendedName>
</protein>
<dbReference type="PANTHER" id="PTHR43791:SF51">
    <property type="entry name" value="MAJOR FACILITATOR SUPERFAMILY (MFS) PROFILE DOMAIN-CONTAINING PROTEIN"/>
    <property type="match status" value="1"/>
</dbReference>
<evidence type="ECO:0000313" key="9">
    <source>
        <dbReference type="EMBL" id="CEO54569.1"/>
    </source>
</evidence>
<sequence length="505" mass="56520">MANHGGLTKRQETVAVESAPSNTDDVSDHSFVEPTPRVKKSFFKKADLWLVGFYSFPWRILAEGNQVYIFRVLDSSNYANAAIINLENGTNIRQQLGFNASKWSWTQSMFSYSYMVFEPTNTIMLKAVRPSRWMFLIIFFWGVCASCTSAVQGFKGMMCLRFALGMAEAGFYPSVLFHMAFWYKPSEMPQRIAIFYSVGQVAGAVSGLLAYAIGYMDGLGGLPGWRWLFLLEGLPAIIVSFVALWKLPNYPETAKILNEEERKYATTRLVKTAPQGKKGNWDYKSLLVLVKDPTFYTFSVFWICHGIGGFGVGVALPTVIYDLGFTTTANTQLMNMVRTPPFLSVYRLLTSRCKPPYVAACVFLNIIGYLLHKKILRPWTTAVGIEVTIMACYVILFTVSIPTVRYIVLIVAISCAGSAYPVIWPERIRALEGTVAAGIGIGWTNAMAQFSGIVGPHVYSSVFGPSYRVSYGICMSFLVVGVCMILTSWYLVRHKDQKRSLQFDN</sequence>
<feature type="region of interest" description="Disordered" evidence="6">
    <location>
        <begin position="1"/>
        <end position="31"/>
    </location>
</feature>
<gene>
    <name evidence="9" type="ORF">BN869_000010627_1</name>
</gene>
<feature type="transmembrane region" description="Helical" evidence="7">
    <location>
        <begin position="294"/>
        <end position="316"/>
    </location>
</feature>
<dbReference type="AlphaFoldDB" id="A0A0B7KBU8"/>
<accession>A0A0B7KBU8</accession>
<evidence type="ECO:0000256" key="2">
    <source>
        <dbReference type="ARBA" id="ARBA00022448"/>
    </source>
</evidence>
<dbReference type="InterPro" id="IPR020846">
    <property type="entry name" value="MFS_dom"/>
</dbReference>
<feature type="transmembrane region" description="Helical" evidence="7">
    <location>
        <begin position="435"/>
        <end position="458"/>
    </location>
</feature>
<feature type="transmembrane region" description="Helical" evidence="7">
    <location>
        <begin position="193"/>
        <end position="213"/>
    </location>
</feature>
<keyword evidence="4 7" id="KW-1133">Transmembrane helix</keyword>
<evidence type="ECO:0000256" key="7">
    <source>
        <dbReference type="SAM" id="Phobius"/>
    </source>
</evidence>
<evidence type="ECO:0000256" key="3">
    <source>
        <dbReference type="ARBA" id="ARBA00022692"/>
    </source>
</evidence>
<reference evidence="9" key="1">
    <citation type="submission" date="2015-01" db="EMBL/GenBank/DDBJ databases">
        <authorList>
            <person name="Durling Mikael"/>
        </authorList>
    </citation>
    <scope>NUCLEOTIDE SEQUENCE</scope>
</reference>
<keyword evidence="2" id="KW-0813">Transport</keyword>
<feature type="transmembrane region" description="Helical" evidence="7">
    <location>
        <begin position="355"/>
        <end position="372"/>
    </location>
</feature>
<keyword evidence="5 7" id="KW-0472">Membrane</keyword>
<evidence type="ECO:0000256" key="1">
    <source>
        <dbReference type="ARBA" id="ARBA00004141"/>
    </source>
</evidence>
<feature type="transmembrane region" description="Helical" evidence="7">
    <location>
        <begin position="133"/>
        <end position="154"/>
    </location>
</feature>
<feature type="transmembrane region" description="Helical" evidence="7">
    <location>
        <begin position="470"/>
        <end position="492"/>
    </location>
</feature>